<reference evidence="2" key="1">
    <citation type="submission" date="2019-05" db="EMBL/GenBank/DDBJ databases">
        <title>Complete Genome Sequence of Escherichia coli Myophage Mansfield.</title>
        <authorList>
            <person name="D'Souza G.M."/>
            <person name="Klotz K."/>
            <person name="Moreland R."/>
            <person name="Liu M."/>
            <person name="Ramsey J."/>
        </authorList>
    </citation>
    <scope>NUCLEOTIDE SEQUENCE [LARGE SCALE GENOMIC DNA]</scope>
</reference>
<evidence type="ECO:0000313" key="1">
    <source>
        <dbReference type="EMBL" id="QEG09924.1"/>
    </source>
</evidence>
<name>A0A5B9N7E4_9CAUD</name>
<dbReference type="Proteomes" id="UP000324813">
    <property type="component" value="Segment"/>
</dbReference>
<proteinExistence type="predicted"/>
<gene>
    <name evidence="1" type="ORF">CPT_Mansfield_099</name>
</gene>
<evidence type="ECO:0000313" key="2">
    <source>
        <dbReference type="Proteomes" id="UP000324813"/>
    </source>
</evidence>
<protein>
    <submittedName>
        <fullName evidence="1">Uncharacterized protein</fullName>
    </submittedName>
</protein>
<dbReference type="EMBL" id="MK903282">
    <property type="protein sequence ID" value="QEG09924.1"/>
    <property type="molecule type" value="Genomic_DNA"/>
</dbReference>
<keyword evidence="2" id="KW-1185">Reference proteome</keyword>
<sequence length="81" mass="9460">MNIMTSNLKARLLFIKPHVPYKISKRTWLNIYNRSGDRCLYKAKRRKKVYLKAVMSQPVDAFNIGENELSIGYQIELGAKK</sequence>
<organism evidence="1 2">
    <name type="scientific">Escherichia phage Mansfield</name>
    <dbReference type="NCBI Taxonomy" id="2591099"/>
    <lineage>
        <taxon>Viruses</taxon>
        <taxon>Duplodnaviria</taxon>
        <taxon>Heunggongvirae</taxon>
        <taxon>Uroviricota</taxon>
        <taxon>Caudoviricetes</taxon>
        <taxon>Lindbergviridae</taxon>
        <taxon>Wifcevirus</taxon>
        <taxon>Wifcevirus mansfield</taxon>
    </lineage>
</organism>
<accession>A0A5B9N7E4</accession>